<evidence type="ECO:0000256" key="1">
    <source>
        <dbReference type="SAM" id="MobiDB-lite"/>
    </source>
</evidence>
<reference evidence="2 3" key="1">
    <citation type="journal article" date="2006" name="Nature">
        <title>Global trends of whole-genome duplications revealed by the ciliate Paramecium tetraurelia.</title>
        <authorList>
            <consortium name="Genoscope"/>
            <person name="Aury J.-M."/>
            <person name="Jaillon O."/>
            <person name="Duret L."/>
            <person name="Noel B."/>
            <person name="Jubin C."/>
            <person name="Porcel B.M."/>
            <person name="Segurens B."/>
            <person name="Daubin V."/>
            <person name="Anthouard V."/>
            <person name="Aiach N."/>
            <person name="Arnaiz O."/>
            <person name="Billaut A."/>
            <person name="Beisson J."/>
            <person name="Blanc I."/>
            <person name="Bouhouche K."/>
            <person name="Camara F."/>
            <person name="Duharcourt S."/>
            <person name="Guigo R."/>
            <person name="Gogendeau D."/>
            <person name="Katinka M."/>
            <person name="Keller A.-M."/>
            <person name="Kissmehl R."/>
            <person name="Klotz C."/>
            <person name="Koll F."/>
            <person name="Le Moue A."/>
            <person name="Lepere C."/>
            <person name="Malinsky S."/>
            <person name="Nowacki M."/>
            <person name="Nowak J.K."/>
            <person name="Plattner H."/>
            <person name="Poulain J."/>
            <person name="Ruiz F."/>
            <person name="Serrano V."/>
            <person name="Zagulski M."/>
            <person name="Dessen P."/>
            <person name="Betermier M."/>
            <person name="Weissenbach J."/>
            <person name="Scarpelli C."/>
            <person name="Schachter V."/>
            <person name="Sperling L."/>
            <person name="Meyer E."/>
            <person name="Cohen J."/>
            <person name="Wincker P."/>
        </authorList>
    </citation>
    <scope>NUCLEOTIDE SEQUENCE [LARGE SCALE GENOMIC DNA]</scope>
    <source>
        <strain evidence="2 3">Stock d4-2</strain>
    </source>
</reference>
<accession>A0CKN6</accession>
<gene>
    <name evidence="2" type="ORF">GSPATT00001067001</name>
</gene>
<feature type="region of interest" description="Disordered" evidence="1">
    <location>
        <begin position="162"/>
        <end position="226"/>
    </location>
</feature>
<proteinExistence type="predicted"/>
<evidence type="ECO:0000313" key="3">
    <source>
        <dbReference type="Proteomes" id="UP000000600"/>
    </source>
</evidence>
<name>A0CKN6_PARTE</name>
<organism evidence="2 3">
    <name type="scientific">Paramecium tetraurelia</name>
    <dbReference type="NCBI Taxonomy" id="5888"/>
    <lineage>
        <taxon>Eukaryota</taxon>
        <taxon>Sar</taxon>
        <taxon>Alveolata</taxon>
        <taxon>Ciliophora</taxon>
        <taxon>Intramacronucleata</taxon>
        <taxon>Oligohymenophorea</taxon>
        <taxon>Peniculida</taxon>
        <taxon>Parameciidae</taxon>
        <taxon>Paramecium</taxon>
    </lineage>
</organism>
<dbReference type="KEGG" id="ptm:GSPATT00001067001"/>
<dbReference type="RefSeq" id="XP_001438750.1">
    <property type="nucleotide sequence ID" value="XM_001438713.1"/>
</dbReference>
<keyword evidence="3" id="KW-1185">Reference proteome</keyword>
<sequence length="451" mass="52318">MIEISISQISLKQALGNCQINIGVKCGTFLKYNQVKGKKYCINSYHQLKKQSNIPSLINMYLTPKTLNLQTSSHYNTQLQFYIETPDEQGYIKLLGSSKLLINDVQGREVSHKIELEHGNIMNLVLRCTTEVRNSAKQIPVINNRMDNYHMMSVNKSEPIINKKRYGSPQPNKNQPSRSPQHKKLPPQPQPQPVVMQQQQQFLQQQPQQQLLQPTSSNLSKSSASSIKQQKILEDYKQIMQNSILDESEEFQSSPDHRIDPPQPIMEFQNKNSVTPRQSSRQIDEIQLAQYKQMVKELSLLLDVQQDCDSIVYAVQQLLQKYRAQSEQIMKIQCDNQILFSQYSSLQQQKSLIETKSDEFRNQIKSKLKTYKTLFDENVSLKNQLKDDLQKIVDLNIQIRELKGDQQEKQLIDSEIQTLKQQIDKVASNVDQKQYDYAILTEEINLIQFNV</sequence>
<dbReference type="InParanoid" id="A0CKN6"/>
<dbReference type="Proteomes" id="UP000000600">
    <property type="component" value="Unassembled WGS sequence"/>
</dbReference>
<evidence type="ECO:0008006" key="4">
    <source>
        <dbReference type="Google" id="ProtNLM"/>
    </source>
</evidence>
<feature type="compositionally biased region" description="Polar residues" evidence="1">
    <location>
        <begin position="169"/>
        <end position="179"/>
    </location>
</feature>
<dbReference type="OMA" id="SNVDQKQ"/>
<evidence type="ECO:0000313" key="2">
    <source>
        <dbReference type="EMBL" id="CAK71353.1"/>
    </source>
</evidence>
<protein>
    <recommendedName>
        <fullName evidence="4">C2 NT-type domain-containing protein</fullName>
    </recommendedName>
</protein>
<dbReference type="STRING" id="5888.A0CKN6"/>
<dbReference type="AlphaFoldDB" id="A0CKN6"/>
<dbReference type="HOGENOM" id="CLU_607597_0_0_1"/>
<dbReference type="OrthoDB" id="305439at2759"/>
<feature type="compositionally biased region" description="Low complexity" evidence="1">
    <location>
        <begin position="193"/>
        <end position="226"/>
    </location>
</feature>
<dbReference type="EMBL" id="CT868096">
    <property type="protein sequence ID" value="CAK71353.1"/>
    <property type="molecule type" value="Genomic_DNA"/>
</dbReference>
<dbReference type="GeneID" id="5024535"/>